<name>A0ABW2ITE9_9GAMM</name>
<dbReference type="Proteomes" id="UP001596506">
    <property type="component" value="Unassembled WGS sequence"/>
</dbReference>
<dbReference type="InterPro" id="IPR005565">
    <property type="entry name" value="Hemolysn_activator_HlyB_C"/>
</dbReference>
<comment type="caution">
    <text evidence="3">The sequence shown here is derived from an EMBL/GenBank/DDBJ whole genome shotgun (WGS) entry which is preliminary data.</text>
</comment>
<feature type="signal peptide" evidence="1">
    <location>
        <begin position="1"/>
        <end position="33"/>
    </location>
</feature>
<keyword evidence="1" id="KW-0732">Signal</keyword>
<reference evidence="4" key="1">
    <citation type="journal article" date="2019" name="Int. J. Syst. Evol. Microbiol.">
        <title>The Global Catalogue of Microorganisms (GCM) 10K type strain sequencing project: providing services to taxonomists for standard genome sequencing and annotation.</title>
        <authorList>
            <consortium name="The Broad Institute Genomics Platform"/>
            <consortium name="The Broad Institute Genome Sequencing Center for Infectious Disease"/>
            <person name="Wu L."/>
            <person name="Ma J."/>
        </authorList>
    </citation>
    <scope>NUCLEOTIDE SEQUENCE [LARGE SCALE GENOMIC DNA]</scope>
    <source>
        <strain evidence="4">CCUG 60559</strain>
    </source>
</reference>
<dbReference type="Gene3D" id="2.40.160.50">
    <property type="entry name" value="membrane protein fhac: a member of the omp85/tpsb transporter family"/>
    <property type="match status" value="1"/>
</dbReference>
<dbReference type="Pfam" id="PF03865">
    <property type="entry name" value="ShlB"/>
    <property type="match status" value="1"/>
</dbReference>
<evidence type="ECO:0000313" key="4">
    <source>
        <dbReference type="Proteomes" id="UP001596506"/>
    </source>
</evidence>
<feature type="chain" id="PRO_5046164703" evidence="1">
    <location>
        <begin position="34"/>
        <end position="513"/>
    </location>
</feature>
<organism evidence="3 4">
    <name type="scientific">Marinobacter aromaticivorans</name>
    <dbReference type="NCBI Taxonomy" id="1494078"/>
    <lineage>
        <taxon>Bacteria</taxon>
        <taxon>Pseudomonadati</taxon>
        <taxon>Pseudomonadota</taxon>
        <taxon>Gammaproteobacteria</taxon>
        <taxon>Pseudomonadales</taxon>
        <taxon>Marinobacteraceae</taxon>
        <taxon>Marinobacter</taxon>
    </lineage>
</organism>
<feature type="domain" description="Haemolysin activator HlyB C-terminal" evidence="2">
    <location>
        <begin position="329"/>
        <end position="476"/>
    </location>
</feature>
<protein>
    <submittedName>
        <fullName evidence="3">ShlB/FhaC/HecB family hemolysin secretion/activation protein</fullName>
    </submittedName>
</protein>
<evidence type="ECO:0000256" key="1">
    <source>
        <dbReference type="SAM" id="SignalP"/>
    </source>
</evidence>
<dbReference type="RefSeq" id="WP_100689211.1">
    <property type="nucleotide sequence ID" value="NZ_JBHTBD010000002.1"/>
</dbReference>
<evidence type="ECO:0000259" key="2">
    <source>
        <dbReference type="Pfam" id="PF03865"/>
    </source>
</evidence>
<keyword evidence="4" id="KW-1185">Reference proteome</keyword>
<sequence length="513" mass="56148">MLNLLAINTVCVKVTKCFILLLALSLASLSASAQTQPTGAVLFEGVTAFGPEQLLPLYANLLGKTADSYQQSRLRAGTRDYYLRQGYLAPAVTVNVHPDSESILVVQVDEPRIAEIRVTGGVSRKRTTVRERSKPLLTRSPVSTTDIDRFSRALEQTTGVGLKTNVEEISAGRYRITYMIAPRIRGELTYSAEGSQRLGQHLAGGSVSVYGPGAGLREVYVSGLHTLESAGYRNIGTGLSFSASGRDTFYADISASRAVPQDDNTSPSRVYRRVWSRLKWRHDVIDSGTLSLALDGSVTLRDYTRSRGDETEIDEKLRMATVGALAYIKGKNSTSRVGVSGRTGIDALGADRRGSRANDAIDVAFQLFDARYTLWHGLPAEFSLKLDIEGQYSDDNLPYSQRFSVGNGRLARAYEPGEFSGDSGIGTKLELRRGFNNDRWIPGARWVPYVYYSIATARENETRESHSGAASGLGLRLLTGSVSAYIELGKPLTSESEYKDNQARLTGRITTYF</sequence>
<accession>A0ABW2ITE9</accession>
<dbReference type="EMBL" id="JBHTBD010000002">
    <property type="protein sequence ID" value="MFC7294486.1"/>
    <property type="molecule type" value="Genomic_DNA"/>
</dbReference>
<dbReference type="PANTHER" id="PTHR34597">
    <property type="entry name" value="SLR1661 PROTEIN"/>
    <property type="match status" value="1"/>
</dbReference>
<dbReference type="InterPro" id="IPR051544">
    <property type="entry name" value="TPS_OM_transporter"/>
</dbReference>
<dbReference type="PANTHER" id="PTHR34597:SF3">
    <property type="entry name" value="OUTER MEMBRANE TRANSPORTER CDIB"/>
    <property type="match status" value="1"/>
</dbReference>
<gene>
    <name evidence="3" type="ORF">ACFQQA_07100</name>
</gene>
<evidence type="ECO:0000313" key="3">
    <source>
        <dbReference type="EMBL" id="MFC7294486.1"/>
    </source>
</evidence>
<proteinExistence type="predicted"/>